<feature type="region of interest" description="Disordered" evidence="1">
    <location>
        <begin position="325"/>
        <end position="356"/>
    </location>
</feature>
<dbReference type="AlphaFoldDB" id="A0A485LF53"/>
<accession>A0A485LF53</accession>
<reference evidence="4 5" key="1">
    <citation type="submission" date="2019-03" db="EMBL/GenBank/DDBJ databases">
        <authorList>
            <person name="Gaulin E."/>
            <person name="Dumas B."/>
        </authorList>
    </citation>
    <scope>NUCLEOTIDE SEQUENCE [LARGE SCALE GENOMIC DNA]</scope>
    <source>
        <strain evidence="4">CBS 568.67</strain>
    </source>
</reference>
<name>A0A485LF53_9STRA</name>
<dbReference type="Proteomes" id="UP000332933">
    <property type="component" value="Unassembled WGS sequence"/>
</dbReference>
<keyword evidence="5" id="KW-1185">Reference proteome</keyword>
<organism evidence="4 5">
    <name type="scientific">Aphanomyces stellatus</name>
    <dbReference type="NCBI Taxonomy" id="120398"/>
    <lineage>
        <taxon>Eukaryota</taxon>
        <taxon>Sar</taxon>
        <taxon>Stramenopiles</taxon>
        <taxon>Oomycota</taxon>
        <taxon>Saprolegniomycetes</taxon>
        <taxon>Saprolegniales</taxon>
        <taxon>Verrucalvaceae</taxon>
        <taxon>Aphanomyces</taxon>
    </lineage>
</organism>
<dbReference type="EMBL" id="VJMH01006767">
    <property type="protein sequence ID" value="KAF0688095.1"/>
    <property type="molecule type" value="Genomic_DNA"/>
</dbReference>
<evidence type="ECO:0000313" key="3">
    <source>
        <dbReference type="EMBL" id="KAF0688095.1"/>
    </source>
</evidence>
<dbReference type="PANTHER" id="PTHR23093">
    <property type="entry name" value="SIMILAR TO CHROMOSOME 3 OPEN READING FRAME 20"/>
    <property type="match status" value="1"/>
</dbReference>
<evidence type="ECO:0000313" key="4">
    <source>
        <dbReference type="EMBL" id="VFT96946.1"/>
    </source>
</evidence>
<dbReference type="OrthoDB" id="68166at2759"/>
<dbReference type="EMBL" id="CAADRA010006790">
    <property type="protein sequence ID" value="VFT96946.1"/>
    <property type="molecule type" value="Genomic_DNA"/>
</dbReference>
<proteinExistence type="predicted"/>
<sequence>MADELGADGCGILHYASGKVLAIVSRVNGAKYSQFFDDSEKDSKRVQILAAFNFAGIGFANYRSGAHRLVTTASGVLLLSEDGAITQEHVWDKTSDDTPLPAPIEFNLNGVLAFRCASRASIEITLRRTRHSVFQVGKHKSRSDTYLDKIVARRVDGTLVLDIDPPTLVQRQVEFQGGLEDPVKKAQKHNWTLPRLSASGREVERVHPREHLENVMASHNALIARLHTYATAISETVSAETTLQRSIPTHSFFSPINKPCFVPSHKIKRPAVAPKQLPRLHPKFLDRFLAQNKSTQLVVVLCSDLSTADCIKAEKMLAKIEGAWRDEEAPPDAPPPAESTTDSPKRGGYADPAPERSQSSRRIILVDCATSTLLARRFNFAVYPMYLIYYGGQLGFCGNTFNGFGKSEADFHMQVKTTLRHCQRNQFLPREFQFP</sequence>
<protein>
    <submittedName>
        <fullName evidence="4">Aste57867_20256 protein</fullName>
    </submittedName>
</protein>
<gene>
    <name evidence="4" type="primary">Aste57867_20256</name>
    <name evidence="3" type="ORF">As57867_020190</name>
    <name evidence="4" type="ORF">ASTE57867_20256</name>
</gene>
<evidence type="ECO:0000259" key="2">
    <source>
        <dbReference type="Pfam" id="PF14977"/>
    </source>
</evidence>
<evidence type="ECO:0000313" key="5">
    <source>
        <dbReference type="Proteomes" id="UP000332933"/>
    </source>
</evidence>
<dbReference type="PANTHER" id="PTHR23093:SF16">
    <property type="entry name" value="FAM194 C-TERMINAL DOMAIN-CONTAINING PROTEIN"/>
    <property type="match status" value="1"/>
</dbReference>
<evidence type="ECO:0000256" key="1">
    <source>
        <dbReference type="SAM" id="MobiDB-lite"/>
    </source>
</evidence>
<dbReference type="Pfam" id="PF14977">
    <property type="entry name" value="FAM194"/>
    <property type="match status" value="1"/>
</dbReference>
<feature type="domain" description="FAM194 C-terminal" evidence="2">
    <location>
        <begin position="7"/>
        <end position="145"/>
    </location>
</feature>
<dbReference type="InterPro" id="IPR029281">
    <property type="entry name" value="FAM194_C"/>
</dbReference>
<reference evidence="3" key="2">
    <citation type="submission" date="2019-06" db="EMBL/GenBank/DDBJ databases">
        <title>Genomics analysis of Aphanomyces spp. identifies a new class of oomycete effector associated with host adaptation.</title>
        <authorList>
            <person name="Gaulin E."/>
        </authorList>
    </citation>
    <scope>NUCLEOTIDE SEQUENCE</scope>
    <source>
        <strain evidence="3">CBS 578.67</strain>
    </source>
</reference>